<feature type="transmembrane region" description="Helical" evidence="2">
    <location>
        <begin position="6"/>
        <end position="23"/>
    </location>
</feature>
<evidence type="ECO:0000313" key="3">
    <source>
        <dbReference type="EMBL" id="GAW26363.1"/>
    </source>
</evidence>
<accession>A0A1S8A8I5</accession>
<reference evidence="3" key="1">
    <citation type="submission" date="2016-03" db="EMBL/GenBank/DDBJ databases">
        <title>Draft genome sequence of Rosellinia necatrix.</title>
        <authorList>
            <person name="Kanematsu S."/>
        </authorList>
    </citation>
    <scope>NUCLEOTIDE SEQUENCE [LARGE SCALE GENOMIC DNA]</scope>
    <source>
        <strain evidence="3">W97</strain>
    </source>
</reference>
<feature type="compositionally biased region" description="Basic and acidic residues" evidence="1">
    <location>
        <begin position="423"/>
        <end position="434"/>
    </location>
</feature>
<name>A0A1S8A8I5_ROSNE</name>
<dbReference type="Proteomes" id="UP000054516">
    <property type="component" value="Unassembled WGS sequence"/>
</dbReference>
<evidence type="ECO:0000256" key="2">
    <source>
        <dbReference type="SAM" id="Phobius"/>
    </source>
</evidence>
<dbReference type="OrthoDB" id="3021074at2759"/>
<feature type="region of interest" description="Disordered" evidence="1">
    <location>
        <begin position="247"/>
        <end position="324"/>
    </location>
</feature>
<feature type="transmembrane region" description="Helical" evidence="2">
    <location>
        <begin position="223"/>
        <end position="243"/>
    </location>
</feature>
<feature type="compositionally biased region" description="Polar residues" evidence="1">
    <location>
        <begin position="444"/>
        <end position="454"/>
    </location>
</feature>
<feature type="compositionally biased region" description="Basic and acidic residues" evidence="1">
    <location>
        <begin position="247"/>
        <end position="256"/>
    </location>
</feature>
<feature type="region of interest" description="Disordered" evidence="1">
    <location>
        <begin position="397"/>
        <end position="538"/>
    </location>
</feature>
<gene>
    <name evidence="3" type="ORF">SAMD00023353_2900490</name>
</gene>
<keyword evidence="2" id="KW-1133">Transmembrane helix</keyword>
<feature type="compositionally biased region" description="Polar residues" evidence="1">
    <location>
        <begin position="516"/>
        <end position="538"/>
    </location>
</feature>
<dbReference type="STRING" id="77044.A0A1S8A8I5"/>
<evidence type="ECO:0000313" key="4">
    <source>
        <dbReference type="Proteomes" id="UP000054516"/>
    </source>
</evidence>
<sequence>MDIYGAFQICSIGILAAPVTVYNSRTYFNDPGRNIIFLWTGLLFAGILSLTVEFFRISTHGCQFDDAGRPIDPANFPYMNASCNLHCEFSKTGPFSSPIRQDATNEPGVIPAPTRLTFGTVILLAAASSIPPVLTLIFTWEKILEINWRRRFAQEVVKMDEPIEGTNGATPGMITIINGAIRSFLSTIQIPIFSIIVIVLLVVGEYNFWSAPVSFQTEPFSSVGQWANIVATVLIVSGSLFYVRHEKENDRKDDASSNHSRMTRKHGTRRSTQGNGDQMSMHSSGSQSSIEAYHEVGGGGTHGGILADISHDEHSPGAAEHGAISTDEAYERVPLSISNTHRNRIAGWLYWLGEYLETPAPDRYDNSVFRRGKKEFPEIPGEKGRVANFETIRDRYRDSRKHDNEDDISPGLSGADVSSIHVPDSRLSGRDVSPRPHRSPSRSNTTPNGRNGRSSIEIARVTTSPTTGSSRGRGQDMLEVPSQPGPAYIRPRASTSPTRSPPMTTGIARPPKIIVSTESKPTSPTGTTTNGLPSPGSH</sequence>
<feature type="transmembrane region" description="Helical" evidence="2">
    <location>
        <begin position="35"/>
        <end position="55"/>
    </location>
</feature>
<feature type="transmembrane region" description="Helical" evidence="2">
    <location>
        <begin position="183"/>
        <end position="203"/>
    </location>
</feature>
<keyword evidence="2" id="KW-0812">Transmembrane</keyword>
<keyword evidence="2" id="KW-0472">Membrane</keyword>
<feature type="compositionally biased region" description="Low complexity" evidence="1">
    <location>
        <begin position="460"/>
        <end position="472"/>
    </location>
</feature>
<dbReference type="AlphaFoldDB" id="A0A1S8A8I5"/>
<evidence type="ECO:0000256" key="1">
    <source>
        <dbReference type="SAM" id="MobiDB-lite"/>
    </source>
</evidence>
<protein>
    <submittedName>
        <fullName evidence="3">Uncharacterized protein</fullName>
    </submittedName>
</protein>
<dbReference type="EMBL" id="DF977474">
    <property type="protein sequence ID" value="GAW26363.1"/>
    <property type="molecule type" value="Genomic_DNA"/>
</dbReference>
<feature type="transmembrane region" description="Helical" evidence="2">
    <location>
        <begin position="116"/>
        <end position="140"/>
    </location>
</feature>
<dbReference type="OMA" id="CANTHTS"/>
<feature type="compositionally biased region" description="Low complexity" evidence="1">
    <location>
        <begin position="490"/>
        <end position="505"/>
    </location>
</feature>
<proteinExistence type="predicted"/>
<keyword evidence="4" id="KW-1185">Reference proteome</keyword>
<feature type="compositionally biased region" description="Low complexity" evidence="1">
    <location>
        <begin position="278"/>
        <end position="289"/>
    </location>
</feature>
<organism evidence="3">
    <name type="scientific">Rosellinia necatrix</name>
    <name type="common">White root-rot fungus</name>
    <dbReference type="NCBI Taxonomy" id="77044"/>
    <lineage>
        <taxon>Eukaryota</taxon>
        <taxon>Fungi</taxon>
        <taxon>Dikarya</taxon>
        <taxon>Ascomycota</taxon>
        <taxon>Pezizomycotina</taxon>
        <taxon>Sordariomycetes</taxon>
        <taxon>Xylariomycetidae</taxon>
        <taxon>Xylariales</taxon>
        <taxon>Xylariaceae</taxon>
        <taxon>Rosellinia</taxon>
    </lineage>
</organism>